<keyword evidence="3" id="KW-0812">Transmembrane</keyword>
<dbReference type="Proteomes" id="UP000030014">
    <property type="component" value="Unassembled WGS sequence"/>
</dbReference>
<keyword evidence="2" id="KW-0732">Signal</keyword>
<dbReference type="Pfam" id="PF01522">
    <property type="entry name" value="Polysacc_deac_1"/>
    <property type="match status" value="1"/>
</dbReference>
<organism evidence="5 6">
    <name type="scientific">Clostridium botulinum C/D str. DC5</name>
    <dbReference type="NCBI Taxonomy" id="1443128"/>
    <lineage>
        <taxon>Bacteria</taxon>
        <taxon>Bacillati</taxon>
        <taxon>Bacillota</taxon>
        <taxon>Clostridia</taxon>
        <taxon>Eubacteriales</taxon>
        <taxon>Clostridiaceae</taxon>
        <taxon>Clostridium</taxon>
    </lineage>
</organism>
<comment type="subcellular location">
    <subcellularLocation>
        <location evidence="1">Secreted</location>
    </subcellularLocation>
</comment>
<comment type="caution">
    <text evidence="5">The sequence shown here is derived from an EMBL/GenBank/DDBJ whole genome shotgun (WGS) entry which is preliminary data.</text>
</comment>
<dbReference type="GO" id="GO:0005975">
    <property type="term" value="P:carbohydrate metabolic process"/>
    <property type="evidence" value="ECO:0007669"/>
    <property type="project" value="InterPro"/>
</dbReference>
<dbReference type="SUPFAM" id="SSF88713">
    <property type="entry name" value="Glycoside hydrolase/deacetylase"/>
    <property type="match status" value="1"/>
</dbReference>
<dbReference type="InterPro" id="IPR051398">
    <property type="entry name" value="Polysacch_Deacetylase"/>
</dbReference>
<dbReference type="Gene3D" id="3.20.20.370">
    <property type="entry name" value="Glycoside hydrolase/deacetylase"/>
    <property type="match status" value="1"/>
</dbReference>
<dbReference type="InterPro" id="IPR002509">
    <property type="entry name" value="NODB_dom"/>
</dbReference>
<dbReference type="PANTHER" id="PTHR34216">
    <property type="match status" value="1"/>
</dbReference>
<dbReference type="InterPro" id="IPR011330">
    <property type="entry name" value="Glyco_hydro/deAcase_b/a-brl"/>
</dbReference>
<feature type="domain" description="NodB homology" evidence="4">
    <location>
        <begin position="274"/>
        <end position="338"/>
    </location>
</feature>
<dbReference type="EMBL" id="JDRY01000069">
    <property type="protein sequence ID" value="KGM97089.1"/>
    <property type="molecule type" value="Genomic_DNA"/>
</dbReference>
<keyword evidence="3" id="KW-1133">Transmembrane helix</keyword>
<feature type="transmembrane region" description="Helical" evidence="3">
    <location>
        <begin position="28"/>
        <end position="49"/>
    </location>
</feature>
<keyword evidence="3" id="KW-0472">Membrane</keyword>
<dbReference type="AlphaFoldDB" id="A0A0A0I6N0"/>
<evidence type="ECO:0000256" key="1">
    <source>
        <dbReference type="ARBA" id="ARBA00004613"/>
    </source>
</evidence>
<dbReference type="PANTHER" id="PTHR34216:SF3">
    <property type="entry name" value="POLY-BETA-1,6-N-ACETYL-D-GLUCOSAMINE N-DEACETYLASE"/>
    <property type="match status" value="1"/>
</dbReference>
<evidence type="ECO:0000256" key="2">
    <source>
        <dbReference type="ARBA" id="ARBA00022729"/>
    </source>
</evidence>
<protein>
    <recommendedName>
        <fullName evidence="4">NodB homology domain-containing protein</fullName>
    </recommendedName>
</protein>
<evidence type="ECO:0000313" key="6">
    <source>
        <dbReference type="Proteomes" id="UP000030014"/>
    </source>
</evidence>
<evidence type="ECO:0000256" key="3">
    <source>
        <dbReference type="SAM" id="Phobius"/>
    </source>
</evidence>
<name>A0A0A0I6N0_CLOBO</name>
<evidence type="ECO:0000259" key="4">
    <source>
        <dbReference type="Pfam" id="PF01522"/>
    </source>
</evidence>
<gene>
    <name evidence="5" type="ORF">Z955_12590</name>
</gene>
<reference evidence="5 6" key="1">
    <citation type="submission" date="2014-01" db="EMBL/GenBank/DDBJ databases">
        <title>Plasmidome dynamics in the species complex Clostridium novyi sensu lato converts strains of independent lineages into distinctly different pathogens.</title>
        <authorList>
            <person name="Skarin H."/>
            <person name="Segerman B."/>
        </authorList>
    </citation>
    <scope>NUCLEOTIDE SEQUENCE [LARGE SCALE GENOMIC DNA]</scope>
    <source>
        <strain evidence="5 6">DC5</strain>
    </source>
</reference>
<accession>A0A0A0I6N0</accession>
<proteinExistence type="predicted"/>
<evidence type="ECO:0000313" key="5">
    <source>
        <dbReference type="EMBL" id="KGM97089.1"/>
    </source>
</evidence>
<sequence>MVRQNRTTCKIRTSDKYGGKILMKKSGFVKVIIAIVIFVVAFLSGSSIYKVIDNKKNGAISAFKQNQGIIQNVNVQKDSTAETNQLNKNLEMVEYKGTIEHVFFHPLILDNELAFKGPKWQTDDMDDWFVTVQEFKSILNSIYKKGYILVDPNKLYESYEKGGKKLLRTKTIKVPKGKKPLILSIDDLSYNEGMRKATALKLILDDKGELATYRKDKNGKVQIGYNETVIIIDEFVKNHPDFSLDGTKGVIALTGYQGVFGYRTERTSPNRQSEINAAKKIANKLKENGWSFASHSYGHNPHDKISLEKLKTDADHWESEVKNVVGDTQIYIYPHGDSIKESDPKFSYLYGKGFNLFYSVDSASTEIISKKSPVVHGGRLAIDGVSMRNRRQKFLKFFDAKGILDLKSRPNRPYKFE</sequence>
<dbReference type="GO" id="GO:0016810">
    <property type="term" value="F:hydrolase activity, acting on carbon-nitrogen (but not peptide) bonds"/>
    <property type="evidence" value="ECO:0007669"/>
    <property type="project" value="InterPro"/>
</dbReference>
<dbReference type="GO" id="GO:0005576">
    <property type="term" value="C:extracellular region"/>
    <property type="evidence" value="ECO:0007669"/>
    <property type="project" value="UniProtKB-SubCell"/>
</dbReference>